<reference evidence="1" key="2">
    <citation type="submission" date="2020-08" db="EMBL/GenBank/DDBJ databases">
        <authorList>
            <person name="Chen M."/>
            <person name="Teng W."/>
            <person name="Zhao L."/>
            <person name="Hu C."/>
            <person name="Zhou Y."/>
            <person name="Han B."/>
            <person name="Song L."/>
            <person name="Shu W."/>
        </authorList>
    </citation>
    <scope>NUCLEOTIDE SEQUENCE</scope>
    <source>
        <strain evidence="1">FACHB-838</strain>
    </source>
</reference>
<dbReference type="EMBL" id="JACJSI010000549">
    <property type="protein sequence ID" value="MBD2536777.1"/>
    <property type="molecule type" value="Genomic_DNA"/>
</dbReference>
<keyword evidence="4" id="KW-1185">Reference proteome</keyword>
<gene>
    <name evidence="1" type="ORF">H6G97_29550</name>
    <name evidence="2" type="ORF">H6G97_48380</name>
    <name evidence="3" type="ORF">H6G97_49080</name>
</gene>
<dbReference type="Proteomes" id="UP000623440">
    <property type="component" value="Unassembled WGS sequence"/>
</dbReference>
<evidence type="ECO:0000313" key="2">
    <source>
        <dbReference type="EMBL" id="MBD2536657.1"/>
    </source>
</evidence>
<reference evidence="1 4" key="1">
    <citation type="journal article" date="2020" name="ISME J.">
        <title>Comparative genomics reveals insights into cyanobacterial evolution and habitat adaptation.</title>
        <authorList>
            <person name="Chen M.Y."/>
            <person name="Teng W.K."/>
            <person name="Zhao L."/>
            <person name="Hu C.X."/>
            <person name="Zhou Y.K."/>
            <person name="Han B.P."/>
            <person name="Song L.R."/>
            <person name="Shu W.S."/>
        </authorList>
    </citation>
    <scope>NUCLEOTIDE SEQUENCE [LARGE SCALE GENOMIC DNA]</scope>
    <source>
        <strain evidence="1 4">FACHB-838</strain>
    </source>
</reference>
<feature type="non-terminal residue" evidence="1">
    <location>
        <position position="1"/>
    </location>
</feature>
<organism evidence="1 4">
    <name type="scientific">Nostoc flagelliforme FACHB-838</name>
    <dbReference type="NCBI Taxonomy" id="2692904"/>
    <lineage>
        <taxon>Bacteria</taxon>
        <taxon>Bacillati</taxon>
        <taxon>Cyanobacteriota</taxon>
        <taxon>Cyanophyceae</taxon>
        <taxon>Nostocales</taxon>
        <taxon>Nostocaceae</taxon>
        <taxon>Nostoc</taxon>
    </lineage>
</organism>
<proteinExistence type="predicted"/>
<evidence type="ECO:0000313" key="4">
    <source>
        <dbReference type="Proteomes" id="UP000623440"/>
    </source>
</evidence>
<evidence type="ECO:0000313" key="3">
    <source>
        <dbReference type="EMBL" id="MBD2536777.1"/>
    </source>
</evidence>
<evidence type="ECO:0000313" key="1">
    <source>
        <dbReference type="EMBL" id="MBD2533482.1"/>
    </source>
</evidence>
<dbReference type="EMBL" id="JACJSI010000519">
    <property type="protein sequence ID" value="MBD2536657.1"/>
    <property type="molecule type" value="Genomic_DNA"/>
</dbReference>
<dbReference type="EMBL" id="JACJSI010000098">
    <property type="protein sequence ID" value="MBD2533482.1"/>
    <property type="molecule type" value="Genomic_DNA"/>
</dbReference>
<comment type="caution">
    <text evidence="1">The sequence shown here is derived from an EMBL/GenBank/DDBJ whole genome shotgun (WGS) entry which is preliminary data.</text>
</comment>
<accession>A0ABR8DVG7</accession>
<protein>
    <submittedName>
        <fullName evidence="1">IS701 family transposase</fullName>
    </submittedName>
</protein>
<name>A0ABR8DVG7_9NOSO</name>
<sequence>LNNLRLIIQPLLLFWLIYPWLSIFPNSHLFLGFNHLIAAMNQFKPCYASG</sequence>